<evidence type="ECO:0000313" key="3">
    <source>
        <dbReference type="Proteomes" id="UP000366065"/>
    </source>
</evidence>
<proteinExistence type="predicted"/>
<dbReference type="RefSeq" id="WP_150721072.1">
    <property type="nucleotide sequence ID" value="NZ_CABPRV010000003.1"/>
</dbReference>
<comment type="caution">
    <text evidence="2">The sequence shown here is derived from an EMBL/GenBank/DDBJ whole genome shotgun (WGS) entry which is preliminary data.</text>
</comment>
<dbReference type="EMBL" id="CABPRV010000003">
    <property type="protein sequence ID" value="VVD98892.1"/>
    <property type="molecule type" value="Genomic_DNA"/>
</dbReference>
<protein>
    <submittedName>
        <fullName evidence="2">Uncharacterized protein</fullName>
    </submittedName>
</protein>
<reference evidence="2 3" key="1">
    <citation type="submission" date="2019-08" db="EMBL/GenBank/DDBJ databases">
        <authorList>
            <person name="Peeters C."/>
        </authorList>
    </citation>
    <scope>NUCLEOTIDE SEQUENCE [LARGE SCALE GENOMIC DNA]</scope>
    <source>
        <strain evidence="2 3">LMG 20602</strain>
    </source>
</reference>
<sequence length="173" mass="18698">MKCDPQTSAAAAVPLQPEPSAPPAATATDGFAAMLGTTQNITGGIPWDSDGPEDSPPRVEDAWPRWDDNPRSDQWDLVLASENRSEAWSNLVSTVEQTLNMDSHYALALDVRSMEPASNRLLAWERLLSDVCWASAVAARKIWTESPPPGFFDIGDVAQALSLLEAAEARHNG</sequence>
<evidence type="ECO:0000313" key="2">
    <source>
        <dbReference type="EMBL" id="VVD98892.1"/>
    </source>
</evidence>
<feature type="compositionally biased region" description="Basic and acidic residues" evidence="1">
    <location>
        <begin position="55"/>
        <end position="67"/>
    </location>
</feature>
<keyword evidence="3" id="KW-1185">Reference proteome</keyword>
<dbReference type="Proteomes" id="UP000366065">
    <property type="component" value="Unassembled WGS sequence"/>
</dbReference>
<organism evidence="2 3">
    <name type="scientific">Pandoraea capi</name>
    <dbReference type="NCBI Taxonomy" id="2508286"/>
    <lineage>
        <taxon>Bacteria</taxon>
        <taxon>Pseudomonadati</taxon>
        <taxon>Pseudomonadota</taxon>
        <taxon>Betaproteobacteria</taxon>
        <taxon>Burkholderiales</taxon>
        <taxon>Burkholderiaceae</taxon>
        <taxon>Pandoraea</taxon>
    </lineage>
</organism>
<evidence type="ECO:0000256" key="1">
    <source>
        <dbReference type="SAM" id="MobiDB-lite"/>
    </source>
</evidence>
<accession>A0ABY6VX42</accession>
<gene>
    <name evidence="2" type="ORF">PCA20602_02036</name>
</gene>
<name>A0ABY6VX42_9BURK</name>
<feature type="region of interest" description="Disordered" evidence="1">
    <location>
        <begin position="1"/>
        <end position="67"/>
    </location>
</feature>